<accession>M4VBL8</accession>
<dbReference type="PANTHER" id="PTHR30483">
    <property type="entry name" value="LEUCINE-SPECIFIC-BINDING PROTEIN"/>
    <property type="match status" value="1"/>
</dbReference>
<feature type="compositionally biased region" description="Polar residues" evidence="3">
    <location>
        <begin position="36"/>
        <end position="45"/>
    </location>
</feature>
<sequence>MTFQSVKRSSVKPALLLLAGFFIFGCASKRVVYHPSRQQQRPAQNQTGTTGSQGAVQSGQASPSGSAQGNVSGAVSGNTAGASGSTSLPVTQNPAPMLPPLNTTRPTETTNNLTELRKNLPNKKIAEDLIENKLSEDELAIAAATPSFDSVKPQVLLKLGKLNHKNRNSTKAAEYYRAVSSLYPNTPQGTQATALLGSIQASYSVDARVIGAVLPLTGRMSSIGQHALNAIRMGLELNKPEAKYRLALFDSQSNAEMAAKGVDKLIKEDKAIAILGGFTATEATAIGHQAELFNVPFIAFSQKTGLTNIGDYVFRNALTPEMQVDKLTQFAFEKLGARKFAIVFPNDSYGVEFSNIFWDHVLARGGEVTAAQTYDPKETDFSEVAQKLLGTYHIEARAEEYKQRLAQQKARKKKQKSTRDHWADDNILPPIVDFDVVFVPDSSRALGQILAFMKYYDVRQMNYIGTNIWNSPDLPKRVADENADLYFVEALDVSQGSTQHESPFIKDYSAQFSESPTIVEIQAYEAASILKSQLDSGVSSRENLASRLRYLGRSNGVTGELRMSNQRELQRPLHILSLDAGIIKKVE</sequence>
<dbReference type="STRING" id="1184267.A11Q_2576"/>
<gene>
    <name evidence="5" type="ORF">A11Q_2576</name>
</gene>
<reference evidence="5 6" key="1">
    <citation type="journal article" date="2013" name="ISME J.">
        <title>By their genes ye shall know them: genomic signatures of predatory bacteria.</title>
        <authorList>
            <person name="Pasternak Z."/>
            <person name="Pietrokovski S."/>
            <person name="Rotem O."/>
            <person name="Gophna U."/>
            <person name="Lurie-Weinberger M.N."/>
            <person name="Jurkevitch E."/>
        </authorList>
    </citation>
    <scope>NUCLEOTIDE SEQUENCE [LARGE SCALE GENOMIC DNA]</scope>
    <source>
        <strain evidence="5 6">JSS</strain>
    </source>
</reference>
<dbReference type="PROSITE" id="PS51257">
    <property type="entry name" value="PROKAR_LIPOPROTEIN"/>
    <property type="match status" value="1"/>
</dbReference>
<evidence type="ECO:0000259" key="4">
    <source>
        <dbReference type="Pfam" id="PF13458"/>
    </source>
</evidence>
<dbReference type="PANTHER" id="PTHR30483:SF6">
    <property type="entry name" value="PERIPLASMIC BINDING PROTEIN OF ABC TRANSPORTER FOR NATURAL AMINO ACIDS"/>
    <property type="match status" value="1"/>
</dbReference>
<dbReference type="InterPro" id="IPR028081">
    <property type="entry name" value="Leu-bd"/>
</dbReference>
<evidence type="ECO:0000313" key="6">
    <source>
        <dbReference type="Proteomes" id="UP000012040"/>
    </source>
</evidence>
<dbReference type="KEGG" id="bex:A11Q_2576"/>
<dbReference type="AlphaFoldDB" id="M4VBL8"/>
<dbReference type="SUPFAM" id="SSF53822">
    <property type="entry name" value="Periplasmic binding protein-like I"/>
    <property type="match status" value="1"/>
</dbReference>
<evidence type="ECO:0000313" key="5">
    <source>
        <dbReference type="EMBL" id="AGH96792.1"/>
    </source>
</evidence>
<feature type="compositionally biased region" description="Low complexity" evidence="3">
    <location>
        <begin position="46"/>
        <end position="87"/>
    </location>
</feature>
<dbReference type="PATRIC" id="fig|1184267.3.peg.2604"/>
<proteinExistence type="inferred from homology"/>
<feature type="domain" description="Leucine-binding protein" evidence="4">
    <location>
        <begin position="210"/>
        <end position="388"/>
    </location>
</feature>
<keyword evidence="6" id="KW-1185">Reference proteome</keyword>
<feature type="region of interest" description="Disordered" evidence="3">
    <location>
        <begin position="35"/>
        <end position="119"/>
    </location>
</feature>
<dbReference type="Pfam" id="PF13458">
    <property type="entry name" value="Peripla_BP_6"/>
    <property type="match status" value="1"/>
</dbReference>
<evidence type="ECO:0000256" key="1">
    <source>
        <dbReference type="ARBA" id="ARBA00010062"/>
    </source>
</evidence>
<dbReference type="CDD" id="cd06339">
    <property type="entry name" value="PBP1_YraM_LppC_lipoprotein-like"/>
    <property type="match status" value="1"/>
</dbReference>
<name>M4VBL8_9BACT</name>
<dbReference type="HOGENOM" id="CLU_024917_1_0_7"/>
<evidence type="ECO:0000256" key="2">
    <source>
        <dbReference type="ARBA" id="ARBA00022729"/>
    </source>
</evidence>
<feature type="compositionally biased region" description="Low complexity" evidence="3">
    <location>
        <begin position="100"/>
        <end position="114"/>
    </location>
</feature>
<comment type="similarity">
    <text evidence="1">Belongs to the leucine-binding protein family.</text>
</comment>
<keyword evidence="2" id="KW-0732">Signal</keyword>
<dbReference type="RefSeq" id="WP_015471282.1">
    <property type="nucleotide sequence ID" value="NC_020813.1"/>
</dbReference>
<evidence type="ECO:0000256" key="3">
    <source>
        <dbReference type="SAM" id="MobiDB-lite"/>
    </source>
</evidence>
<dbReference type="InterPro" id="IPR028082">
    <property type="entry name" value="Peripla_BP_I"/>
</dbReference>
<dbReference type="EMBL" id="CP003537">
    <property type="protein sequence ID" value="AGH96792.1"/>
    <property type="molecule type" value="Genomic_DNA"/>
</dbReference>
<organism evidence="5 6">
    <name type="scientific">Pseudobdellovibrio exovorus JSS</name>
    <dbReference type="NCBI Taxonomy" id="1184267"/>
    <lineage>
        <taxon>Bacteria</taxon>
        <taxon>Pseudomonadati</taxon>
        <taxon>Bdellovibrionota</taxon>
        <taxon>Bdellovibrionia</taxon>
        <taxon>Bdellovibrionales</taxon>
        <taxon>Pseudobdellovibrionaceae</taxon>
        <taxon>Pseudobdellovibrio</taxon>
    </lineage>
</organism>
<dbReference type="Proteomes" id="UP000012040">
    <property type="component" value="Chromosome"/>
</dbReference>
<dbReference type="Gene3D" id="3.40.50.2300">
    <property type="match status" value="2"/>
</dbReference>
<dbReference type="InterPro" id="IPR051010">
    <property type="entry name" value="BCAA_transport"/>
</dbReference>
<dbReference type="OrthoDB" id="5288294at2"/>
<dbReference type="eggNOG" id="COG0683">
    <property type="taxonomic scope" value="Bacteria"/>
</dbReference>
<protein>
    <submittedName>
        <fullName evidence="5">Branched chain amino-acid ABC transporter substrate-binding protein</fullName>
    </submittedName>
</protein>